<comment type="subcellular location">
    <subcellularLocation>
        <location evidence="2">Cytoplasm</location>
    </subcellularLocation>
    <subcellularLocation>
        <location evidence="1">Nucleus</location>
    </subcellularLocation>
</comment>
<dbReference type="PANTHER" id="PTHR21399:SF0">
    <property type="entry name" value="METHYLOSOME SUBUNIT PICLN"/>
    <property type="match status" value="1"/>
</dbReference>
<evidence type="ECO:0000313" key="9">
    <source>
        <dbReference type="Proteomes" id="UP001196413"/>
    </source>
</evidence>
<evidence type="ECO:0000256" key="3">
    <source>
        <dbReference type="ARBA" id="ARBA00007054"/>
    </source>
</evidence>
<dbReference type="PANTHER" id="PTHR21399">
    <property type="entry name" value="CHLORIDE CONDUCTANCE REGULATORY PROTEIN ICLN"/>
    <property type="match status" value="1"/>
</dbReference>
<dbReference type="GO" id="GO:0034709">
    <property type="term" value="C:methylosome"/>
    <property type="evidence" value="ECO:0007669"/>
    <property type="project" value="InterPro"/>
</dbReference>
<evidence type="ECO:0000313" key="8">
    <source>
        <dbReference type="EMBL" id="KAJ1368583.1"/>
    </source>
</evidence>
<dbReference type="Proteomes" id="UP001196413">
    <property type="component" value="Unassembled WGS sequence"/>
</dbReference>
<dbReference type="Gene3D" id="2.30.29.30">
    <property type="entry name" value="Pleckstrin-homology domain (PH domain)/Phosphotyrosine-binding domain (PTB)"/>
    <property type="match status" value="1"/>
</dbReference>
<reference evidence="8" key="1">
    <citation type="submission" date="2021-06" db="EMBL/GenBank/DDBJ databases">
        <title>Parelaphostrongylus tenuis whole genome reference sequence.</title>
        <authorList>
            <person name="Garwood T.J."/>
            <person name="Larsen P.A."/>
            <person name="Fountain-Jones N.M."/>
            <person name="Garbe J.R."/>
            <person name="Macchietto M.G."/>
            <person name="Kania S.A."/>
            <person name="Gerhold R.W."/>
            <person name="Richards J.E."/>
            <person name="Wolf T.M."/>
        </authorList>
    </citation>
    <scope>NUCLEOTIDE SEQUENCE</scope>
    <source>
        <strain evidence="8">MNPRO001-30</strain>
        <tissue evidence="8">Meninges</tissue>
    </source>
</reference>
<dbReference type="PRINTS" id="PR01348">
    <property type="entry name" value="ICLNCHANNEL"/>
</dbReference>
<dbReference type="GO" id="GO:0045292">
    <property type="term" value="P:mRNA cis splicing, via spliceosome"/>
    <property type="evidence" value="ECO:0007669"/>
    <property type="project" value="TreeGrafter"/>
</dbReference>
<dbReference type="InterPro" id="IPR003521">
    <property type="entry name" value="ICln"/>
</dbReference>
<dbReference type="InterPro" id="IPR011993">
    <property type="entry name" value="PH-like_dom_sf"/>
</dbReference>
<keyword evidence="5" id="KW-0963">Cytoplasm</keyword>
<dbReference type="InterPro" id="IPR039924">
    <property type="entry name" value="ICln/Lot5/Saf5"/>
</dbReference>
<sequence length="178" mass="19486">MIILSEVSQPTLGIRLTQPQVVAYMERESVGEGTLCVAESQVTWICRRTGLGFSLTYPSIVLHAVSTDLSTFPHECIYIVVDASKSGNICHWTRALIQVFYAFLSSSLVSGRTIGICRPVAPAHNYMRDCSAEGEIGDEADENMEDNANAFVADTGSFKALSPKTLPFDDDKQVFQVT</sequence>
<protein>
    <recommendedName>
        <fullName evidence="4">Methylosome subunit pICln</fullName>
    </recommendedName>
</protein>
<comment type="caution">
    <text evidence="8">The sequence shown here is derived from an EMBL/GenBank/DDBJ whole genome shotgun (WGS) entry which is preliminary data.</text>
</comment>
<accession>A0AAD5R380</accession>
<keyword evidence="6" id="KW-0539">Nucleus</keyword>
<dbReference type="GO" id="GO:0000387">
    <property type="term" value="P:spliceosomal snRNP assembly"/>
    <property type="evidence" value="ECO:0007669"/>
    <property type="project" value="InterPro"/>
</dbReference>
<evidence type="ECO:0000256" key="1">
    <source>
        <dbReference type="ARBA" id="ARBA00004123"/>
    </source>
</evidence>
<evidence type="ECO:0000256" key="5">
    <source>
        <dbReference type="ARBA" id="ARBA00022490"/>
    </source>
</evidence>
<dbReference type="EMBL" id="JAHQIW010006234">
    <property type="protein sequence ID" value="KAJ1368583.1"/>
    <property type="molecule type" value="Genomic_DNA"/>
</dbReference>
<dbReference type="Pfam" id="PF03517">
    <property type="entry name" value="Voldacs"/>
    <property type="match status" value="1"/>
</dbReference>
<evidence type="ECO:0000256" key="6">
    <source>
        <dbReference type="ARBA" id="ARBA00023242"/>
    </source>
</evidence>
<dbReference type="AlphaFoldDB" id="A0AAD5R380"/>
<comment type="function">
    <text evidence="7">Involved in both the assembly of spliceosomal snRNPs and the methylation of Sm proteins. Chaperone that regulates the assembly of spliceosomal U1, U2, U4 and U5 small nuclear ribonucleoproteins (snRNPs), the building blocks of the spliceosome, and thereby plays an important role in the splicing of cellular pre-mRNAs. Most spliceosomal snRNPs contain a common set of Sm proteins SNRPB, SNRPD1, SNRPD2, SNRPD3, SNRPE, SNRPF and SNRPG that assemble in a heptameric protein ring on the Sm site of the small nuclear RNA to form the core snRNP (Sm core). In the cytosol, the Sm proteins SNRPD1, SNRPD2, SNRPE, SNRPF and SNRPG are trapped in an inactive 6S pICln-Sm complex by the chaperone CLNS1A that controls the assembly of the core snRNP. Dissociation by the SMN complex of CLNS1A from the trapped Sm proteins and their transfer to an SMN-Sm complex triggers the assembly of core snRNPs and their transport to the nucleus.</text>
</comment>
<organism evidence="8 9">
    <name type="scientific">Parelaphostrongylus tenuis</name>
    <name type="common">Meningeal worm</name>
    <dbReference type="NCBI Taxonomy" id="148309"/>
    <lineage>
        <taxon>Eukaryota</taxon>
        <taxon>Metazoa</taxon>
        <taxon>Ecdysozoa</taxon>
        <taxon>Nematoda</taxon>
        <taxon>Chromadorea</taxon>
        <taxon>Rhabditida</taxon>
        <taxon>Rhabditina</taxon>
        <taxon>Rhabditomorpha</taxon>
        <taxon>Strongyloidea</taxon>
        <taxon>Metastrongylidae</taxon>
        <taxon>Parelaphostrongylus</taxon>
    </lineage>
</organism>
<dbReference type="GO" id="GO:0006884">
    <property type="term" value="P:cell volume homeostasis"/>
    <property type="evidence" value="ECO:0007669"/>
    <property type="project" value="InterPro"/>
</dbReference>
<proteinExistence type="inferred from homology"/>
<evidence type="ECO:0000256" key="7">
    <source>
        <dbReference type="ARBA" id="ARBA00045890"/>
    </source>
</evidence>
<comment type="similarity">
    <text evidence="3">Belongs to the pICln (TC 1.A.47) family.</text>
</comment>
<evidence type="ECO:0000256" key="2">
    <source>
        <dbReference type="ARBA" id="ARBA00004496"/>
    </source>
</evidence>
<evidence type="ECO:0000256" key="4">
    <source>
        <dbReference type="ARBA" id="ARBA00015653"/>
    </source>
</evidence>
<dbReference type="GO" id="GO:0005681">
    <property type="term" value="C:spliceosomal complex"/>
    <property type="evidence" value="ECO:0007669"/>
    <property type="project" value="TreeGrafter"/>
</dbReference>
<dbReference type="GO" id="GO:0006821">
    <property type="term" value="P:chloride transport"/>
    <property type="evidence" value="ECO:0007669"/>
    <property type="project" value="InterPro"/>
</dbReference>
<gene>
    <name evidence="8" type="ORF">KIN20_029741</name>
</gene>
<keyword evidence="9" id="KW-1185">Reference proteome</keyword>
<dbReference type="GO" id="GO:0005886">
    <property type="term" value="C:plasma membrane"/>
    <property type="evidence" value="ECO:0007669"/>
    <property type="project" value="InterPro"/>
</dbReference>
<dbReference type="GO" id="GO:0005829">
    <property type="term" value="C:cytosol"/>
    <property type="evidence" value="ECO:0007669"/>
    <property type="project" value="InterPro"/>
</dbReference>
<name>A0AAD5R380_PARTN</name>
<dbReference type="GO" id="GO:0034715">
    <property type="term" value="C:pICln-Sm protein complex"/>
    <property type="evidence" value="ECO:0007669"/>
    <property type="project" value="InterPro"/>
</dbReference>